<proteinExistence type="predicted"/>
<dbReference type="PANTHER" id="PTHR30157">
    <property type="entry name" value="FERRIC REDUCTASE, NADPH-DEPENDENT"/>
    <property type="match status" value="1"/>
</dbReference>
<dbReference type="InterPro" id="IPR039374">
    <property type="entry name" value="SIP_fam"/>
</dbReference>
<dbReference type="Pfam" id="PF04954">
    <property type="entry name" value="SIP"/>
    <property type="match status" value="1"/>
</dbReference>
<feature type="compositionally biased region" description="Polar residues" evidence="1">
    <location>
        <begin position="53"/>
        <end position="63"/>
    </location>
</feature>
<dbReference type="InterPro" id="IPR039261">
    <property type="entry name" value="FNR_nucleotide-bd"/>
</dbReference>
<dbReference type="InterPro" id="IPR007037">
    <property type="entry name" value="SIP_rossman_dom"/>
</dbReference>
<dbReference type="RefSeq" id="WP_102212260.1">
    <property type="nucleotide sequence ID" value="NZ_PNHF01000006.1"/>
</dbReference>
<evidence type="ECO:0000313" key="3">
    <source>
        <dbReference type="EMBL" id="PMC62767.1"/>
    </source>
</evidence>
<sequence>MARITSTFTVTASDRVSPTIQRVRFDVSDITPFVESPNTDAYVKLLFADPTPTNSRATGTDSAEGTDDASAAPPTMRTYTVHSVDEDDASLAIDFALHGDLEPAASGENQDSGDSTSDASTVGIACRWALSARPGDVIEARGPGGAYSPDPSAVRHLICGDATAIPAIAAAVKALPDDAIADVVVEAPDYADVDLIDNHPGASITHVTPASGPDAAPGDALVEMTTAVVGKLASRTGFDPAGVQVFVHGEANAVMKRIRPMLKDAGIQVRGASISGYWRVGRTEEGFRTWKKENRPDDA</sequence>
<dbReference type="Gene3D" id="3.40.50.80">
    <property type="entry name" value="Nucleotide-binding domain of ferredoxin-NADP reductase (FNR) module"/>
    <property type="match status" value="1"/>
</dbReference>
<name>A0A2N6T0B2_9CORY</name>
<evidence type="ECO:0000259" key="2">
    <source>
        <dbReference type="PROSITE" id="PS51384"/>
    </source>
</evidence>
<accession>A0A2N6T0B2</accession>
<feature type="domain" description="FAD-binding FR-type" evidence="2">
    <location>
        <begin position="3"/>
        <end position="150"/>
    </location>
</feature>
<dbReference type="CDD" id="cd06193">
    <property type="entry name" value="siderophore_interacting"/>
    <property type="match status" value="1"/>
</dbReference>
<dbReference type="PROSITE" id="PS51384">
    <property type="entry name" value="FAD_FR"/>
    <property type="match status" value="1"/>
</dbReference>
<evidence type="ECO:0000313" key="4">
    <source>
        <dbReference type="Proteomes" id="UP000235363"/>
    </source>
</evidence>
<reference evidence="3 4" key="1">
    <citation type="submission" date="2017-09" db="EMBL/GenBank/DDBJ databases">
        <title>Bacterial strain isolated from the female urinary microbiota.</title>
        <authorList>
            <person name="Thomas-White K."/>
            <person name="Kumar N."/>
            <person name="Forster S."/>
            <person name="Putonti C."/>
            <person name="Lawley T."/>
            <person name="Wolfe A.J."/>
        </authorList>
    </citation>
    <scope>NUCLEOTIDE SEQUENCE [LARGE SCALE GENOMIC DNA]</scope>
    <source>
        <strain evidence="3 4">UMB0908</strain>
    </source>
</reference>
<dbReference type="AlphaFoldDB" id="A0A2N6T0B2"/>
<dbReference type="EMBL" id="PNHF01000006">
    <property type="protein sequence ID" value="PMC62767.1"/>
    <property type="molecule type" value="Genomic_DNA"/>
</dbReference>
<dbReference type="InterPro" id="IPR017927">
    <property type="entry name" value="FAD-bd_FR_type"/>
</dbReference>
<organism evidence="3 4">
    <name type="scientific">Corynebacterium xerosis</name>
    <dbReference type="NCBI Taxonomy" id="1725"/>
    <lineage>
        <taxon>Bacteria</taxon>
        <taxon>Bacillati</taxon>
        <taxon>Actinomycetota</taxon>
        <taxon>Actinomycetes</taxon>
        <taxon>Mycobacteriales</taxon>
        <taxon>Corynebacteriaceae</taxon>
        <taxon>Corynebacterium</taxon>
    </lineage>
</organism>
<dbReference type="SUPFAM" id="SSF63380">
    <property type="entry name" value="Riboflavin synthase domain-like"/>
    <property type="match status" value="1"/>
</dbReference>
<evidence type="ECO:0000256" key="1">
    <source>
        <dbReference type="SAM" id="MobiDB-lite"/>
    </source>
</evidence>
<dbReference type="PANTHER" id="PTHR30157:SF0">
    <property type="entry name" value="NADPH-DEPENDENT FERRIC-CHELATE REDUCTASE"/>
    <property type="match status" value="1"/>
</dbReference>
<gene>
    <name evidence="3" type="ORF">CJ204_03555</name>
</gene>
<dbReference type="InterPro" id="IPR013113">
    <property type="entry name" value="SIP_FAD-bd"/>
</dbReference>
<comment type="caution">
    <text evidence="3">The sequence shown here is derived from an EMBL/GenBank/DDBJ whole genome shotgun (WGS) entry which is preliminary data.</text>
</comment>
<dbReference type="Proteomes" id="UP000235363">
    <property type="component" value="Unassembled WGS sequence"/>
</dbReference>
<dbReference type="GO" id="GO:0016491">
    <property type="term" value="F:oxidoreductase activity"/>
    <property type="evidence" value="ECO:0007669"/>
    <property type="project" value="InterPro"/>
</dbReference>
<dbReference type="Gene3D" id="2.40.30.10">
    <property type="entry name" value="Translation factors"/>
    <property type="match status" value="1"/>
</dbReference>
<dbReference type="InterPro" id="IPR017938">
    <property type="entry name" value="Riboflavin_synthase-like_b-brl"/>
</dbReference>
<dbReference type="Pfam" id="PF08021">
    <property type="entry name" value="FAD_binding_9"/>
    <property type="match status" value="1"/>
</dbReference>
<feature type="region of interest" description="Disordered" evidence="1">
    <location>
        <begin position="53"/>
        <end position="74"/>
    </location>
</feature>
<protein>
    <submittedName>
        <fullName evidence="3">NADPH-dependent ferric siderophore reductase</fullName>
    </submittedName>
</protein>